<dbReference type="AlphaFoldDB" id="A0A923L1L8"/>
<keyword evidence="2" id="KW-1185">Reference proteome</keyword>
<gene>
    <name evidence="1" type="ORF">H8S23_09715</name>
</gene>
<sequence length="185" mass="22077">MIKRRYEIPQKDRPVYSSVTLPPNARLFMLTFGERNAPERWSVRHLFFKEPGQFSSVSGALLWMERILDELDCPQPDTQRRSFFPQKKTRAQEKQEYLAWLNEEKPKPLSPCWEPQLFCHADRALEVFYIRVLYRQHSSWQGEIYWKQGQQKQYFRSVLELMLLIDSALQGPKAPEQQQNCAEKP</sequence>
<dbReference type="RefSeq" id="WP_186888145.1">
    <property type="nucleotide sequence ID" value="NZ_JACONZ010000003.1"/>
</dbReference>
<comment type="caution">
    <text evidence="1">The sequence shown here is derived from an EMBL/GenBank/DDBJ whole genome shotgun (WGS) entry which is preliminary data.</text>
</comment>
<accession>A0A923L1L8</accession>
<name>A0A923L1L8_9FIRM</name>
<dbReference type="EMBL" id="JACONZ010000003">
    <property type="protein sequence ID" value="MBC5581783.1"/>
    <property type="molecule type" value="Genomic_DNA"/>
</dbReference>
<organism evidence="1 2">
    <name type="scientific">Anaerofilum hominis</name>
    <dbReference type="NCBI Taxonomy" id="2763016"/>
    <lineage>
        <taxon>Bacteria</taxon>
        <taxon>Bacillati</taxon>
        <taxon>Bacillota</taxon>
        <taxon>Clostridia</taxon>
        <taxon>Eubacteriales</taxon>
        <taxon>Oscillospiraceae</taxon>
        <taxon>Anaerofilum</taxon>
    </lineage>
</organism>
<evidence type="ECO:0000313" key="1">
    <source>
        <dbReference type="EMBL" id="MBC5581783.1"/>
    </source>
</evidence>
<evidence type="ECO:0000313" key="2">
    <source>
        <dbReference type="Proteomes" id="UP000659630"/>
    </source>
</evidence>
<dbReference type="Proteomes" id="UP000659630">
    <property type="component" value="Unassembled WGS sequence"/>
</dbReference>
<protein>
    <submittedName>
        <fullName evidence="1">Uncharacterized protein</fullName>
    </submittedName>
</protein>
<proteinExistence type="predicted"/>
<reference evidence="1" key="1">
    <citation type="submission" date="2020-08" db="EMBL/GenBank/DDBJ databases">
        <title>Genome public.</title>
        <authorList>
            <person name="Liu C."/>
            <person name="Sun Q."/>
        </authorList>
    </citation>
    <scope>NUCLEOTIDE SEQUENCE</scope>
    <source>
        <strain evidence="1">BX8</strain>
    </source>
</reference>